<dbReference type="SMART" id="SM00283">
    <property type="entry name" value="MA"/>
    <property type="match status" value="1"/>
</dbReference>
<dbReference type="Pfam" id="PF00672">
    <property type="entry name" value="HAMP"/>
    <property type="match status" value="1"/>
</dbReference>
<evidence type="ECO:0000259" key="6">
    <source>
        <dbReference type="PROSITE" id="PS50111"/>
    </source>
</evidence>
<evidence type="ECO:0000259" key="7">
    <source>
        <dbReference type="PROSITE" id="PS50885"/>
    </source>
</evidence>
<reference evidence="8" key="1">
    <citation type="journal article" date="2014" name="Int. J. Syst. Evol. Microbiol.">
        <title>Complete genome sequence of Corynebacterium casei LMG S-19264T (=DSM 44701T), isolated from a smear-ripened cheese.</title>
        <authorList>
            <consortium name="US DOE Joint Genome Institute (JGI-PGF)"/>
            <person name="Walter F."/>
            <person name="Albersmeier A."/>
            <person name="Kalinowski J."/>
            <person name="Ruckert C."/>
        </authorList>
    </citation>
    <scope>NUCLEOTIDE SEQUENCE</scope>
    <source>
        <strain evidence="8">KCTC 22169</strain>
    </source>
</reference>
<reference evidence="8" key="2">
    <citation type="submission" date="2020-09" db="EMBL/GenBank/DDBJ databases">
        <authorList>
            <person name="Sun Q."/>
            <person name="Kim S."/>
        </authorList>
    </citation>
    <scope>NUCLEOTIDE SEQUENCE</scope>
    <source>
        <strain evidence="8">KCTC 22169</strain>
    </source>
</reference>
<dbReference type="PROSITE" id="PS50111">
    <property type="entry name" value="CHEMOTAXIS_TRANSDUC_2"/>
    <property type="match status" value="1"/>
</dbReference>
<protein>
    <recommendedName>
        <fullName evidence="10">Methyl-accepting chemotaxis protein</fullName>
    </recommendedName>
</protein>
<dbReference type="AlphaFoldDB" id="A0A918N5P1"/>
<sequence length="558" mass="60396">MKIKKLPLTLKISLLVSALILALLLLALLFVTSFNTVISNSEKDAQLRQFVTSMTENWSRLQGQYTTAKDLGPRYFAGGIDLSELEGSIAAAQETEATLVEQVNSLTPDLVESWDKVMLAKTDTSLRTLADNLLTELQSLQDAFDQAGTAWAEKATWNQRNAVEAALEEALGPVEARINTLKTQYNTLVDTRSENLIESQQATVQNLIIGLAVLIVAAVAAAIWVLRTLKRNLKSIVDVTQRLAGGDLTANIQAQENGDEVDEVKLAVARMNEKLATIVGSVMDLSEHLQKAASDIMSDTEARFQDAETQQDKMKQLAHAIGELQTASHQVSEAAAESLTVSEQANESAETGNRTVQEAVDAIQTLAAEIEQSVSVIEKLDGQAENITTIITSIQGIAEQTNLLALNAAIEAARAGEQGRGFAVVADEVRKLAHRTQQSTEEIQQTLEDLRNGTQNAVNVIGGSHTKSVASVETISQAGETIKTFVQAVEQIKDWTLQTSAAAEEQNATLGGITNTVNEVNEITEENAERARGSVESTESLNELSEELLKSVSFFRLK</sequence>
<dbReference type="Proteomes" id="UP000626148">
    <property type="component" value="Unassembled WGS sequence"/>
</dbReference>
<dbReference type="Gene3D" id="1.10.287.950">
    <property type="entry name" value="Methyl-accepting chemotaxis protein"/>
    <property type="match status" value="1"/>
</dbReference>
<comment type="similarity">
    <text evidence="3">Belongs to the methyl-accepting chemotaxis (MCP) protein family.</text>
</comment>
<dbReference type="PRINTS" id="PR00260">
    <property type="entry name" value="CHEMTRNSDUCR"/>
</dbReference>
<dbReference type="InterPro" id="IPR003660">
    <property type="entry name" value="HAMP_dom"/>
</dbReference>
<name>A0A918N5P1_9GAMM</name>
<evidence type="ECO:0000256" key="3">
    <source>
        <dbReference type="ARBA" id="ARBA00029447"/>
    </source>
</evidence>
<dbReference type="GO" id="GO:0004888">
    <property type="term" value="F:transmembrane signaling receptor activity"/>
    <property type="evidence" value="ECO:0007669"/>
    <property type="project" value="InterPro"/>
</dbReference>
<gene>
    <name evidence="8" type="ORF">GCM10007392_06830</name>
</gene>
<feature type="domain" description="Methyl-accepting transducer" evidence="6">
    <location>
        <begin position="285"/>
        <end position="521"/>
    </location>
</feature>
<evidence type="ECO:0000313" key="8">
    <source>
        <dbReference type="EMBL" id="GGX42851.1"/>
    </source>
</evidence>
<dbReference type="GO" id="GO:0006935">
    <property type="term" value="P:chemotaxis"/>
    <property type="evidence" value="ECO:0007669"/>
    <property type="project" value="InterPro"/>
</dbReference>
<evidence type="ECO:0000313" key="9">
    <source>
        <dbReference type="Proteomes" id="UP000626148"/>
    </source>
</evidence>
<dbReference type="PANTHER" id="PTHR32089">
    <property type="entry name" value="METHYL-ACCEPTING CHEMOTAXIS PROTEIN MCPB"/>
    <property type="match status" value="1"/>
</dbReference>
<evidence type="ECO:0008006" key="10">
    <source>
        <dbReference type="Google" id="ProtNLM"/>
    </source>
</evidence>
<keyword evidence="5" id="KW-0472">Membrane</keyword>
<dbReference type="PROSITE" id="PS50885">
    <property type="entry name" value="HAMP"/>
    <property type="match status" value="1"/>
</dbReference>
<dbReference type="Pfam" id="PF00015">
    <property type="entry name" value="MCPsignal"/>
    <property type="match status" value="1"/>
</dbReference>
<keyword evidence="2 4" id="KW-0807">Transducer</keyword>
<evidence type="ECO:0000256" key="2">
    <source>
        <dbReference type="ARBA" id="ARBA00023224"/>
    </source>
</evidence>
<dbReference type="PANTHER" id="PTHR32089:SF112">
    <property type="entry name" value="LYSOZYME-LIKE PROTEIN-RELATED"/>
    <property type="match status" value="1"/>
</dbReference>
<organism evidence="8 9">
    <name type="scientific">Saccharospirillum salsuginis</name>
    <dbReference type="NCBI Taxonomy" id="418750"/>
    <lineage>
        <taxon>Bacteria</taxon>
        <taxon>Pseudomonadati</taxon>
        <taxon>Pseudomonadota</taxon>
        <taxon>Gammaproteobacteria</taxon>
        <taxon>Oceanospirillales</taxon>
        <taxon>Saccharospirillaceae</taxon>
        <taxon>Saccharospirillum</taxon>
    </lineage>
</organism>
<comment type="caution">
    <text evidence="8">The sequence shown here is derived from an EMBL/GenBank/DDBJ whole genome shotgun (WGS) entry which is preliminary data.</text>
</comment>
<dbReference type="GO" id="GO:0016020">
    <property type="term" value="C:membrane"/>
    <property type="evidence" value="ECO:0007669"/>
    <property type="project" value="UniProtKB-SubCell"/>
</dbReference>
<keyword evidence="9" id="KW-1185">Reference proteome</keyword>
<evidence type="ECO:0000256" key="1">
    <source>
        <dbReference type="ARBA" id="ARBA00004370"/>
    </source>
</evidence>
<proteinExistence type="inferred from homology"/>
<keyword evidence="5" id="KW-1133">Transmembrane helix</keyword>
<dbReference type="FunFam" id="1.10.287.950:FF:000001">
    <property type="entry name" value="Methyl-accepting chemotaxis sensory transducer"/>
    <property type="match status" value="1"/>
</dbReference>
<dbReference type="EMBL" id="BMXR01000002">
    <property type="protein sequence ID" value="GGX42851.1"/>
    <property type="molecule type" value="Genomic_DNA"/>
</dbReference>
<accession>A0A918N5P1</accession>
<dbReference type="CDD" id="cd11386">
    <property type="entry name" value="MCP_signal"/>
    <property type="match status" value="1"/>
</dbReference>
<dbReference type="InterPro" id="IPR004089">
    <property type="entry name" value="MCPsignal_dom"/>
</dbReference>
<dbReference type="SMART" id="SM00304">
    <property type="entry name" value="HAMP"/>
    <property type="match status" value="1"/>
</dbReference>
<dbReference type="SUPFAM" id="SSF58104">
    <property type="entry name" value="Methyl-accepting chemotaxis protein (MCP) signaling domain"/>
    <property type="match status" value="1"/>
</dbReference>
<evidence type="ECO:0000256" key="5">
    <source>
        <dbReference type="SAM" id="Phobius"/>
    </source>
</evidence>
<keyword evidence="5" id="KW-0812">Transmembrane</keyword>
<feature type="domain" description="HAMP" evidence="7">
    <location>
        <begin position="227"/>
        <end position="280"/>
    </location>
</feature>
<feature type="transmembrane region" description="Helical" evidence="5">
    <location>
        <begin position="207"/>
        <end position="226"/>
    </location>
</feature>
<dbReference type="RefSeq" id="WP_189607098.1">
    <property type="nucleotide sequence ID" value="NZ_BMXR01000002.1"/>
</dbReference>
<dbReference type="InterPro" id="IPR004090">
    <property type="entry name" value="Chemotax_Me-accpt_rcpt"/>
</dbReference>
<dbReference type="GO" id="GO:0007165">
    <property type="term" value="P:signal transduction"/>
    <property type="evidence" value="ECO:0007669"/>
    <property type="project" value="UniProtKB-KW"/>
</dbReference>
<evidence type="ECO:0000256" key="4">
    <source>
        <dbReference type="PROSITE-ProRule" id="PRU00284"/>
    </source>
</evidence>
<comment type="subcellular location">
    <subcellularLocation>
        <location evidence="1">Membrane</location>
    </subcellularLocation>
</comment>